<dbReference type="Proteomes" id="UP001190465">
    <property type="component" value="Chromosome"/>
</dbReference>
<dbReference type="EMBL" id="OY726397">
    <property type="protein sequence ID" value="CAJ1496659.1"/>
    <property type="molecule type" value="Genomic_DNA"/>
</dbReference>
<protein>
    <submittedName>
        <fullName evidence="1">DUF2771 domain-containing protein</fullName>
    </submittedName>
</protein>
<sequence>MNRILTVLAGVAVVLVAAAAGVGAWVLTRDDGPSLPEISAFTHGHLERVGPYLYCNVVDLNDCQDGGHQGELTVNHSDPVQLSVPAAIGAAPWRLILAYEEIDQDQIYTFSPGEQLAVTIATVDPQRGRLTGFAVQLPTLVELDGELREIPHAEWSVRTVWQQREGTEADPES</sequence>
<reference evidence="1 2" key="1">
    <citation type="submission" date="2023-08" db="EMBL/GenBank/DDBJ databases">
        <authorList>
            <person name="Folkvardsen B D."/>
            <person name="Norman A."/>
        </authorList>
    </citation>
    <scope>NUCLEOTIDE SEQUENCE [LARGE SCALE GENOMIC DNA]</scope>
    <source>
        <strain evidence="1 2">Mu0053</strain>
    </source>
</reference>
<evidence type="ECO:0000313" key="1">
    <source>
        <dbReference type="EMBL" id="CAJ1496659.1"/>
    </source>
</evidence>
<proteinExistence type="predicted"/>
<evidence type="ECO:0000313" key="2">
    <source>
        <dbReference type="Proteomes" id="UP001190465"/>
    </source>
</evidence>
<keyword evidence="2" id="KW-1185">Reference proteome</keyword>
<name>A0ABM9LCG1_9MYCO</name>
<gene>
    <name evidence="1" type="ORF">MU0053_000709</name>
</gene>
<dbReference type="Pfam" id="PF10969">
    <property type="entry name" value="DUF2771"/>
    <property type="match status" value="1"/>
</dbReference>
<dbReference type="InterPro" id="IPR024495">
    <property type="entry name" value="DUF2771"/>
</dbReference>
<organism evidence="1 2">
    <name type="scientific">[Mycobacterium] burgundiense</name>
    <dbReference type="NCBI Taxonomy" id="3064286"/>
    <lineage>
        <taxon>Bacteria</taxon>
        <taxon>Bacillati</taxon>
        <taxon>Actinomycetota</taxon>
        <taxon>Actinomycetes</taxon>
        <taxon>Mycobacteriales</taxon>
        <taxon>Mycobacteriaceae</taxon>
        <taxon>Mycolicibacterium</taxon>
    </lineage>
</organism>
<accession>A0ABM9LCG1</accession>
<dbReference type="RefSeq" id="WP_308481036.1">
    <property type="nucleotide sequence ID" value="NZ_OY726397.1"/>
</dbReference>